<proteinExistence type="predicted"/>
<name>A0ABW3K0N4_9BACT</name>
<keyword evidence="3" id="KW-1185">Reference proteome</keyword>
<reference evidence="3" key="1">
    <citation type="journal article" date="2019" name="Int. J. Syst. Evol. Microbiol.">
        <title>The Global Catalogue of Microorganisms (GCM) 10K type strain sequencing project: providing services to taxonomists for standard genome sequencing and annotation.</title>
        <authorList>
            <consortium name="The Broad Institute Genomics Platform"/>
            <consortium name="The Broad Institute Genome Sequencing Center for Infectious Disease"/>
            <person name="Wu L."/>
            <person name="Ma J."/>
        </authorList>
    </citation>
    <scope>NUCLEOTIDE SEQUENCE [LARGE SCALE GENOMIC DNA]</scope>
    <source>
        <strain evidence="3">CCUG 58938</strain>
    </source>
</reference>
<evidence type="ECO:0000256" key="1">
    <source>
        <dbReference type="SAM" id="Phobius"/>
    </source>
</evidence>
<keyword evidence="1" id="KW-0812">Transmembrane</keyword>
<keyword evidence="1" id="KW-1133">Transmembrane helix</keyword>
<protein>
    <submittedName>
        <fullName evidence="2">Uncharacterized protein</fullName>
    </submittedName>
</protein>
<feature type="transmembrane region" description="Helical" evidence="1">
    <location>
        <begin position="63"/>
        <end position="85"/>
    </location>
</feature>
<dbReference type="Proteomes" id="UP001597112">
    <property type="component" value="Unassembled WGS sequence"/>
</dbReference>
<dbReference type="RefSeq" id="WP_377575494.1">
    <property type="nucleotide sequence ID" value="NZ_JBHTKA010000001.1"/>
</dbReference>
<dbReference type="EMBL" id="JBHTKA010000001">
    <property type="protein sequence ID" value="MFD0998577.1"/>
    <property type="molecule type" value="Genomic_DNA"/>
</dbReference>
<comment type="caution">
    <text evidence="2">The sequence shown here is derived from an EMBL/GenBank/DDBJ whole genome shotgun (WGS) entry which is preliminary data.</text>
</comment>
<organism evidence="2 3">
    <name type="scientific">Ohtaekwangia kribbensis</name>
    <dbReference type="NCBI Taxonomy" id="688913"/>
    <lineage>
        <taxon>Bacteria</taxon>
        <taxon>Pseudomonadati</taxon>
        <taxon>Bacteroidota</taxon>
        <taxon>Cytophagia</taxon>
        <taxon>Cytophagales</taxon>
        <taxon>Fulvivirgaceae</taxon>
        <taxon>Ohtaekwangia</taxon>
    </lineage>
</organism>
<accession>A0ABW3K0N4</accession>
<gene>
    <name evidence="2" type="ORF">ACFQ21_04635</name>
</gene>
<keyword evidence="1" id="KW-0472">Membrane</keyword>
<evidence type="ECO:0000313" key="2">
    <source>
        <dbReference type="EMBL" id="MFD0998577.1"/>
    </source>
</evidence>
<evidence type="ECO:0000313" key="3">
    <source>
        <dbReference type="Proteomes" id="UP001597112"/>
    </source>
</evidence>
<feature type="transmembrane region" description="Helical" evidence="1">
    <location>
        <begin position="35"/>
        <end position="57"/>
    </location>
</feature>
<feature type="transmembrane region" description="Helical" evidence="1">
    <location>
        <begin position="6"/>
        <end position="28"/>
    </location>
</feature>
<sequence length="95" mass="10898">MNKKAFYDSLLASFLYVGLGTISVMSIYPGSLFHGGWAFVGVLLTLPVSFVGFGIMYADSDGYWYTLLAQVCVFFVAWFVTYQYYEKKYRNDDFD</sequence>